<reference evidence="4 5" key="2">
    <citation type="submission" date="2019-03" db="EMBL/GenBank/DDBJ databases">
        <title>Draft Genome Sequences of Six Type Strains of the Genus Massilia.</title>
        <authorList>
            <person name="Miess H."/>
            <person name="Frediansyhah A."/>
            <person name="Gross H."/>
        </authorList>
    </citation>
    <scope>NUCLEOTIDE SEQUENCE [LARGE SCALE GENOMIC DNA]</scope>
    <source>
        <strain evidence="4 5">DSM 17505</strain>
    </source>
</reference>
<dbReference type="EMBL" id="BMWW01000004">
    <property type="protein sequence ID" value="GGY92298.1"/>
    <property type="molecule type" value="Genomic_DNA"/>
</dbReference>
<sequence length="184" mass="20889">MLRKIVSAAILATVAGAAHAEATTWTFAYQGFFDEADEVFDPRFKISGSFTAEDLDHDGTIRVDELTQFNVWGDDYLTWDCQYTSGFHCYINEFTYRLDGKLDFNAENYYLDEFSSGSGNRITAGDQAVDWGYWAFGDRRNVYRWTDQTTFTISPPPVPEPSTYAMLGAGMLLLAGWRKSRKSQ</sequence>
<evidence type="ECO:0000259" key="2">
    <source>
        <dbReference type="Pfam" id="PF07589"/>
    </source>
</evidence>
<evidence type="ECO:0000313" key="3">
    <source>
        <dbReference type="EMBL" id="GGY92298.1"/>
    </source>
</evidence>
<evidence type="ECO:0000313" key="5">
    <source>
        <dbReference type="Proteomes" id="UP000294359"/>
    </source>
</evidence>
<evidence type="ECO:0000313" key="4">
    <source>
        <dbReference type="EMBL" id="QBQ37683.1"/>
    </source>
</evidence>
<dbReference type="RefSeq" id="WP_134386165.1">
    <property type="nucleotide sequence ID" value="NZ_BMWW01000004.1"/>
</dbReference>
<protein>
    <submittedName>
        <fullName evidence="4">PEP-CTERM sorting domain-containing protein</fullName>
    </submittedName>
</protein>
<reference evidence="3" key="3">
    <citation type="submission" date="2022-12" db="EMBL/GenBank/DDBJ databases">
        <authorList>
            <person name="Sun Q."/>
            <person name="Kim S."/>
        </authorList>
    </citation>
    <scope>NUCLEOTIDE SEQUENCE</scope>
    <source>
        <strain evidence="3">KCTC 12344</strain>
    </source>
</reference>
<accession>A0A4P7BHE0</accession>
<dbReference type="EMBL" id="CP038026">
    <property type="protein sequence ID" value="QBQ37683.1"/>
    <property type="molecule type" value="Genomic_DNA"/>
</dbReference>
<dbReference type="Proteomes" id="UP000619512">
    <property type="component" value="Unassembled WGS sequence"/>
</dbReference>
<dbReference type="InterPro" id="IPR013424">
    <property type="entry name" value="Ice-binding_C"/>
</dbReference>
<dbReference type="AlphaFoldDB" id="A0A4P7BHE0"/>
<dbReference type="NCBIfam" id="TIGR02595">
    <property type="entry name" value="PEP_CTERM"/>
    <property type="match status" value="1"/>
</dbReference>
<keyword evidence="5" id="KW-1185">Reference proteome</keyword>
<evidence type="ECO:0000313" key="6">
    <source>
        <dbReference type="Proteomes" id="UP000619512"/>
    </source>
</evidence>
<gene>
    <name evidence="4" type="ORF">E1742_17005</name>
    <name evidence="3" type="ORF">GCM10007388_27020</name>
</gene>
<feature type="chain" id="PRO_5044606838" evidence="1">
    <location>
        <begin position="21"/>
        <end position="184"/>
    </location>
</feature>
<dbReference type="Pfam" id="PF07589">
    <property type="entry name" value="PEP-CTERM"/>
    <property type="match status" value="1"/>
</dbReference>
<organism evidence="3 6">
    <name type="scientific">Pseudoduganella plicata</name>
    <dbReference type="NCBI Taxonomy" id="321984"/>
    <lineage>
        <taxon>Bacteria</taxon>
        <taxon>Pseudomonadati</taxon>
        <taxon>Pseudomonadota</taxon>
        <taxon>Betaproteobacteria</taxon>
        <taxon>Burkholderiales</taxon>
        <taxon>Oxalobacteraceae</taxon>
        <taxon>Telluria group</taxon>
        <taxon>Pseudoduganella</taxon>
    </lineage>
</organism>
<reference evidence="3" key="1">
    <citation type="journal article" date="2014" name="Int. J. Syst. Evol. Microbiol.">
        <title>Complete genome sequence of Corynebacterium casei LMG S-19264T (=DSM 44701T), isolated from a smear-ripened cheese.</title>
        <authorList>
            <consortium name="US DOE Joint Genome Institute (JGI-PGF)"/>
            <person name="Walter F."/>
            <person name="Albersmeier A."/>
            <person name="Kalinowski J."/>
            <person name="Ruckert C."/>
        </authorList>
    </citation>
    <scope>NUCLEOTIDE SEQUENCE</scope>
    <source>
        <strain evidence="3">KCTC 12344</strain>
    </source>
</reference>
<evidence type="ECO:0000256" key="1">
    <source>
        <dbReference type="SAM" id="SignalP"/>
    </source>
</evidence>
<dbReference type="Proteomes" id="UP000294359">
    <property type="component" value="Chromosome"/>
</dbReference>
<dbReference type="OrthoDB" id="8749675at2"/>
<feature type="domain" description="Ice-binding protein C-terminal" evidence="2">
    <location>
        <begin position="157"/>
        <end position="181"/>
    </location>
</feature>
<keyword evidence="1" id="KW-0732">Signal</keyword>
<name>A0A4P7BHE0_9BURK</name>
<feature type="signal peptide" evidence="1">
    <location>
        <begin position="1"/>
        <end position="20"/>
    </location>
</feature>
<proteinExistence type="predicted"/>